<gene>
    <name evidence="5" type="ORF">P9J83_14545</name>
</gene>
<dbReference type="Gene3D" id="3.10.105.10">
    <property type="entry name" value="Dipeptide-binding Protein, Domain 3"/>
    <property type="match status" value="1"/>
</dbReference>
<dbReference type="PANTHER" id="PTHR30290">
    <property type="entry name" value="PERIPLASMIC BINDING COMPONENT OF ABC TRANSPORTER"/>
    <property type="match status" value="1"/>
</dbReference>
<organism evidence="5 6">
    <name type="scientific">Clostridium sporogenes</name>
    <dbReference type="NCBI Taxonomy" id="1509"/>
    <lineage>
        <taxon>Bacteria</taxon>
        <taxon>Bacillati</taxon>
        <taxon>Bacillota</taxon>
        <taxon>Clostridia</taxon>
        <taxon>Eubacteriales</taxon>
        <taxon>Clostridiaceae</taxon>
        <taxon>Clostridium</taxon>
    </lineage>
</organism>
<dbReference type="EMBL" id="JARUIS010000026">
    <property type="protein sequence ID" value="MDS1004704.1"/>
    <property type="molecule type" value="Genomic_DNA"/>
</dbReference>
<reference evidence="5" key="1">
    <citation type="submission" date="2023-04" db="EMBL/GenBank/DDBJ databases">
        <title>Assessment of the microbiological origin of a defect in Grana Padano cheese.</title>
        <authorList>
            <person name="Zago M."/>
            <person name="Rossetti L."/>
            <person name="Bonvini B."/>
            <person name="Carminati D."/>
            <person name="Giraffa G."/>
        </authorList>
    </citation>
    <scope>NUCLEOTIDE SEQUENCE</scope>
    <source>
        <strain evidence="5">4990</strain>
    </source>
</reference>
<dbReference type="Gene3D" id="3.90.76.10">
    <property type="entry name" value="Dipeptide-binding Protein, Domain 1"/>
    <property type="match status" value="1"/>
</dbReference>
<evidence type="ECO:0000256" key="3">
    <source>
        <dbReference type="ARBA" id="ARBA00022729"/>
    </source>
</evidence>
<dbReference type="GO" id="GO:1904680">
    <property type="term" value="F:peptide transmembrane transporter activity"/>
    <property type="evidence" value="ECO:0007669"/>
    <property type="project" value="TreeGrafter"/>
</dbReference>
<proteinExistence type="inferred from homology"/>
<dbReference type="PROSITE" id="PS51257">
    <property type="entry name" value="PROKAR_LIPOPROTEIN"/>
    <property type="match status" value="1"/>
</dbReference>
<dbReference type="InterPro" id="IPR030678">
    <property type="entry name" value="Peptide/Ni-bd"/>
</dbReference>
<sequence length="521" mass="60562">MKKIICLLLSFILIFFSGCVEKNKEVSSDEGIRDYLIYNVETIPKDLIMLEEVSQRQEDLLLSLFDGLVGLDKNNNIVPELSEKWEVSKDGIDYKFYIKDNLHWSNGKTIIAQDFESFFKDILTYCKENNIRFNELDSVYGVKDYFLANGNLENVAIKAKENNMLEIRLNNKDPYFLNTLSKPKYKLREIDNKAKNYKKSFNEILYTGAFCINKIEKDKITINKNNKYWDKENIKINKIVLKSIQNTEEALANLKTSKLDLFMNPPIAEINNLSKEEIISKKLSLELGSIIFNKKDYIDLNLKKAIDSCISREDMCSEVLYGKAVPALAYVPNNIAQNDNISYGKNYFSLNKNLKRAKEFLGKSEYIKEKKDLNIILIEDPISNKIVNNIIDELKENLDININLISCKDKDELDKKIKDGEYDLAFVTNKAKNNDPLHFLSRVNSDSLQYQEFLNKSKSEEDMWKKVEYINKAQDVLVKDLYEIPICFFYDMLCKKSRVQGEYITIYGNVVLKKITLAPYI</sequence>
<dbReference type="GO" id="GO:0042597">
    <property type="term" value="C:periplasmic space"/>
    <property type="evidence" value="ECO:0007669"/>
    <property type="project" value="UniProtKB-ARBA"/>
</dbReference>
<dbReference type="SUPFAM" id="SSF53850">
    <property type="entry name" value="Periplasmic binding protein-like II"/>
    <property type="match status" value="1"/>
</dbReference>
<evidence type="ECO:0000313" key="6">
    <source>
        <dbReference type="Proteomes" id="UP001182303"/>
    </source>
</evidence>
<dbReference type="GO" id="GO:0015833">
    <property type="term" value="P:peptide transport"/>
    <property type="evidence" value="ECO:0007669"/>
    <property type="project" value="TreeGrafter"/>
</dbReference>
<dbReference type="PIRSF" id="PIRSF002741">
    <property type="entry name" value="MppA"/>
    <property type="match status" value="1"/>
</dbReference>
<name>A0AAE4JW28_CLOSG</name>
<dbReference type="Proteomes" id="UP001182303">
    <property type="component" value="Unassembled WGS sequence"/>
</dbReference>
<comment type="caution">
    <text evidence="5">The sequence shown here is derived from an EMBL/GenBank/DDBJ whole genome shotgun (WGS) entry which is preliminary data.</text>
</comment>
<comment type="similarity">
    <text evidence="1">Belongs to the bacterial solute-binding protein 5 family.</text>
</comment>
<dbReference type="Pfam" id="PF00496">
    <property type="entry name" value="SBP_bac_5"/>
    <property type="match status" value="1"/>
</dbReference>
<dbReference type="GO" id="GO:0043190">
    <property type="term" value="C:ATP-binding cassette (ABC) transporter complex"/>
    <property type="evidence" value="ECO:0007669"/>
    <property type="project" value="InterPro"/>
</dbReference>
<protein>
    <submittedName>
        <fullName evidence="5">ABC transporter substrate-binding protein</fullName>
    </submittedName>
</protein>
<dbReference type="RefSeq" id="WP_310944180.1">
    <property type="nucleotide sequence ID" value="NZ_JARUIS010000026.1"/>
</dbReference>
<evidence type="ECO:0000313" key="5">
    <source>
        <dbReference type="EMBL" id="MDS1004704.1"/>
    </source>
</evidence>
<dbReference type="InterPro" id="IPR039424">
    <property type="entry name" value="SBP_5"/>
</dbReference>
<evidence type="ECO:0000256" key="1">
    <source>
        <dbReference type="ARBA" id="ARBA00005695"/>
    </source>
</evidence>
<dbReference type="AlphaFoldDB" id="A0AAE4JW28"/>
<evidence type="ECO:0000259" key="4">
    <source>
        <dbReference type="Pfam" id="PF00496"/>
    </source>
</evidence>
<dbReference type="InterPro" id="IPR000914">
    <property type="entry name" value="SBP_5_dom"/>
</dbReference>
<keyword evidence="3" id="KW-0732">Signal</keyword>
<dbReference type="PANTHER" id="PTHR30290:SF9">
    <property type="entry name" value="OLIGOPEPTIDE-BINDING PROTEIN APPA"/>
    <property type="match status" value="1"/>
</dbReference>
<feature type="domain" description="Solute-binding protein family 5" evidence="4">
    <location>
        <begin position="76"/>
        <end position="446"/>
    </location>
</feature>
<keyword evidence="2" id="KW-0813">Transport</keyword>
<accession>A0AAE4JW28</accession>
<dbReference type="Gene3D" id="3.40.190.10">
    <property type="entry name" value="Periplasmic binding protein-like II"/>
    <property type="match status" value="1"/>
</dbReference>
<evidence type="ECO:0000256" key="2">
    <source>
        <dbReference type="ARBA" id="ARBA00022448"/>
    </source>
</evidence>